<proteinExistence type="predicted"/>
<dbReference type="Pfam" id="PF13189">
    <property type="entry name" value="Cytidylate_kin2"/>
    <property type="match status" value="1"/>
</dbReference>
<organism evidence="1">
    <name type="scientific">bioreactor metagenome</name>
    <dbReference type="NCBI Taxonomy" id="1076179"/>
    <lineage>
        <taxon>unclassified sequences</taxon>
        <taxon>metagenomes</taxon>
        <taxon>ecological metagenomes</taxon>
    </lineage>
</organism>
<dbReference type="EC" id="2.7.4.25" evidence="1"/>
<protein>
    <submittedName>
        <fullName evidence="1">Cytidylate kinase</fullName>
        <ecNumber evidence="1">2.7.4.25</ecNumber>
    </submittedName>
</protein>
<sequence length="184" mass="20298">MTARILGIGFYDKELIGLASTKSGLKAELFEKADEKKSFSLQGGAFGLRSSLIDNVSAGYLLSNESLFTIQSDVIREVASKEDALFVGRCADYVLKDNCALLSVFIVGRLEERIARVASRTGVSRDEAASIVEKEDKRRASYYNYFSNKKWGDPHSYDLCINSSIFGLEGSARIIADSVLLRKC</sequence>
<dbReference type="AlphaFoldDB" id="A0A645HXA2"/>
<keyword evidence="1" id="KW-0808">Transferase</keyword>
<dbReference type="Gene3D" id="3.40.50.300">
    <property type="entry name" value="P-loop containing nucleotide triphosphate hydrolases"/>
    <property type="match status" value="1"/>
</dbReference>
<reference evidence="1" key="1">
    <citation type="submission" date="2019-08" db="EMBL/GenBank/DDBJ databases">
        <authorList>
            <person name="Kucharzyk K."/>
            <person name="Murdoch R.W."/>
            <person name="Higgins S."/>
            <person name="Loffler F."/>
        </authorList>
    </citation>
    <scope>NUCLEOTIDE SEQUENCE</scope>
</reference>
<accession>A0A645HXA2</accession>
<dbReference type="InterPro" id="IPR027417">
    <property type="entry name" value="P-loop_NTPase"/>
</dbReference>
<keyword evidence="1" id="KW-0418">Kinase</keyword>
<name>A0A645HXA2_9ZZZZ</name>
<comment type="caution">
    <text evidence="1">The sequence shown here is derived from an EMBL/GenBank/DDBJ whole genome shotgun (WGS) entry which is preliminary data.</text>
</comment>
<gene>
    <name evidence="1" type="primary">cmk_72</name>
    <name evidence="1" type="ORF">SDC9_191197</name>
</gene>
<dbReference type="GO" id="GO:0016301">
    <property type="term" value="F:kinase activity"/>
    <property type="evidence" value="ECO:0007669"/>
    <property type="project" value="UniProtKB-KW"/>
</dbReference>
<evidence type="ECO:0000313" key="1">
    <source>
        <dbReference type="EMBL" id="MPN43637.1"/>
    </source>
</evidence>
<dbReference type="EMBL" id="VSSQ01102152">
    <property type="protein sequence ID" value="MPN43637.1"/>
    <property type="molecule type" value="Genomic_DNA"/>
</dbReference>